<dbReference type="CDD" id="cd06257">
    <property type="entry name" value="DnaJ"/>
    <property type="match status" value="1"/>
</dbReference>
<dbReference type="Pfam" id="PF01556">
    <property type="entry name" value="DnaJ_C"/>
    <property type="match status" value="1"/>
</dbReference>
<dbReference type="EMBL" id="CAFAAL010000209">
    <property type="protein sequence ID" value="CAB4818225.1"/>
    <property type="molecule type" value="Genomic_DNA"/>
</dbReference>
<keyword evidence="2" id="KW-0479">Metal-binding</keyword>
<dbReference type="GO" id="GO:0008270">
    <property type="term" value="F:zinc ion binding"/>
    <property type="evidence" value="ECO:0007669"/>
    <property type="project" value="UniProtKB-KW"/>
</dbReference>
<dbReference type="Pfam" id="PF00684">
    <property type="entry name" value="DnaJ_CXXCXGXG"/>
    <property type="match status" value="1"/>
</dbReference>
<feature type="domain" description="J" evidence="8">
    <location>
        <begin position="11"/>
        <end position="76"/>
    </location>
</feature>
<dbReference type="EMBL" id="CAFBMF010000155">
    <property type="protein sequence ID" value="CAB4912902.1"/>
    <property type="molecule type" value="Genomic_DNA"/>
</dbReference>
<dbReference type="GO" id="GO:0009408">
    <property type="term" value="P:response to heat"/>
    <property type="evidence" value="ECO:0007669"/>
    <property type="project" value="InterPro"/>
</dbReference>
<dbReference type="FunFam" id="2.10.230.10:FF:000002">
    <property type="entry name" value="Molecular chaperone DnaJ"/>
    <property type="match status" value="1"/>
</dbReference>
<dbReference type="SMART" id="SM00271">
    <property type="entry name" value="DnaJ"/>
    <property type="match status" value="1"/>
</dbReference>
<evidence type="ECO:0000313" key="11">
    <source>
        <dbReference type="EMBL" id="CAB4784848.1"/>
    </source>
</evidence>
<dbReference type="InterPro" id="IPR036410">
    <property type="entry name" value="HSP_DnaJ_Cys-rich_dom_sf"/>
</dbReference>
<dbReference type="Gene3D" id="2.60.260.20">
    <property type="entry name" value="Urease metallochaperone UreE, N-terminal domain"/>
    <property type="match status" value="2"/>
</dbReference>
<dbReference type="GO" id="GO:0031072">
    <property type="term" value="F:heat shock protein binding"/>
    <property type="evidence" value="ECO:0007669"/>
    <property type="project" value="InterPro"/>
</dbReference>
<dbReference type="CDD" id="cd10747">
    <property type="entry name" value="DnaJ_C"/>
    <property type="match status" value="1"/>
</dbReference>
<dbReference type="PROSITE" id="PS50076">
    <property type="entry name" value="DNAJ_2"/>
    <property type="match status" value="1"/>
</dbReference>
<dbReference type="NCBIfam" id="TIGR02349">
    <property type="entry name" value="DnaJ_bact"/>
    <property type="match status" value="1"/>
</dbReference>
<dbReference type="PRINTS" id="PR00625">
    <property type="entry name" value="JDOMAIN"/>
</dbReference>
<dbReference type="NCBIfam" id="NF008035">
    <property type="entry name" value="PRK10767.1"/>
    <property type="match status" value="1"/>
</dbReference>
<keyword evidence="3" id="KW-0677">Repeat</keyword>
<evidence type="ECO:0000256" key="1">
    <source>
        <dbReference type="ARBA" id="ARBA00022490"/>
    </source>
</evidence>
<proteinExistence type="inferred from homology"/>
<dbReference type="GO" id="GO:0042026">
    <property type="term" value="P:protein refolding"/>
    <property type="evidence" value="ECO:0007669"/>
    <property type="project" value="TreeGrafter"/>
</dbReference>
<dbReference type="SUPFAM" id="SSF46565">
    <property type="entry name" value="Chaperone J-domain"/>
    <property type="match status" value="1"/>
</dbReference>
<dbReference type="FunFam" id="2.60.260.20:FF:000005">
    <property type="entry name" value="Chaperone protein dnaJ 1, mitochondrial"/>
    <property type="match status" value="1"/>
</dbReference>
<dbReference type="InterPro" id="IPR036869">
    <property type="entry name" value="J_dom_sf"/>
</dbReference>
<evidence type="ECO:0000256" key="5">
    <source>
        <dbReference type="ARBA" id="ARBA00022833"/>
    </source>
</evidence>
<keyword evidence="7" id="KW-0143">Chaperone</keyword>
<keyword evidence="6" id="KW-0346">Stress response</keyword>
<dbReference type="AlphaFoldDB" id="A0A6J6ZBK5"/>
<dbReference type="InterPro" id="IPR012724">
    <property type="entry name" value="DnaJ"/>
</dbReference>
<dbReference type="InterPro" id="IPR008971">
    <property type="entry name" value="HSP40/DnaJ_pept-bd"/>
</dbReference>
<dbReference type="EMBL" id="CAFBPS010000159">
    <property type="protein sequence ID" value="CAB5036103.1"/>
    <property type="molecule type" value="Genomic_DNA"/>
</dbReference>
<dbReference type="InterPro" id="IPR001305">
    <property type="entry name" value="HSP_DnaJ_Cys-rich_dom"/>
</dbReference>
<protein>
    <submittedName>
        <fullName evidence="12">Unannotated protein</fullName>
    </submittedName>
</protein>
<dbReference type="PANTHER" id="PTHR43096">
    <property type="entry name" value="DNAJ HOMOLOG 1, MITOCHONDRIAL-RELATED"/>
    <property type="match status" value="1"/>
</dbReference>
<name>A0A6J6ZBK5_9ZZZZ</name>
<keyword evidence="4" id="KW-0863">Zinc-finger</keyword>
<evidence type="ECO:0000256" key="6">
    <source>
        <dbReference type="ARBA" id="ARBA00023016"/>
    </source>
</evidence>
<dbReference type="PROSITE" id="PS00636">
    <property type="entry name" value="DNAJ_1"/>
    <property type="match status" value="1"/>
</dbReference>
<evidence type="ECO:0000313" key="15">
    <source>
        <dbReference type="EMBL" id="CAB5036103.1"/>
    </source>
</evidence>
<dbReference type="GO" id="GO:0051082">
    <property type="term" value="F:unfolded protein binding"/>
    <property type="evidence" value="ECO:0007669"/>
    <property type="project" value="InterPro"/>
</dbReference>
<dbReference type="Gene3D" id="2.10.230.10">
    <property type="entry name" value="Heat shock protein DnaJ, cysteine-rich domain"/>
    <property type="match status" value="1"/>
</dbReference>
<dbReference type="SUPFAM" id="SSF57938">
    <property type="entry name" value="DnaJ/Hsp40 cysteine-rich domain"/>
    <property type="match status" value="1"/>
</dbReference>
<evidence type="ECO:0000313" key="10">
    <source>
        <dbReference type="EMBL" id="CAB4715964.1"/>
    </source>
</evidence>
<dbReference type="PANTHER" id="PTHR43096:SF54">
    <property type="entry name" value="CHAPERONE PROTEIN DNAJ 1"/>
    <property type="match status" value="1"/>
</dbReference>
<accession>A0A6J6ZBK5</accession>
<dbReference type="InterPro" id="IPR001623">
    <property type="entry name" value="DnaJ_domain"/>
</dbReference>
<organism evidence="12">
    <name type="scientific">freshwater metagenome</name>
    <dbReference type="NCBI Taxonomy" id="449393"/>
    <lineage>
        <taxon>unclassified sequences</taxon>
        <taxon>metagenomes</taxon>
        <taxon>ecological metagenomes</taxon>
    </lineage>
</organism>
<dbReference type="Pfam" id="PF00226">
    <property type="entry name" value="DnaJ"/>
    <property type="match status" value="1"/>
</dbReference>
<dbReference type="Gene3D" id="1.10.287.110">
    <property type="entry name" value="DnaJ domain"/>
    <property type="match status" value="1"/>
</dbReference>
<evidence type="ECO:0000259" key="8">
    <source>
        <dbReference type="PROSITE" id="PS50076"/>
    </source>
</evidence>
<dbReference type="GO" id="GO:0005737">
    <property type="term" value="C:cytoplasm"/>
    <property type="evidence" value="ECO:0007669"/>
    <property type="project" value="TreeGrafter"/>
</dbReference>
<dbReference type="EMBL" id="CAFBLJ010000159">
    <property type="protein sequence ID" value="CAB4883040.1"/>
    <property type="molecule type" value="Genomic_DNA"/>
</dbReference>
<dbReference type="EMBL" id="CAEZZP010000145">
    <property type="protein sequence ID" value="CAB4784848.1"/>
    <property type="molecule type" value="Genomic_DNA"/>
</dbReference>
<evidence type="ECO:0000313" key="14">
    <source>
        <dbReference type="EMBL" id="CAB4912902.1"/>
    </source>
</evidence>
<dbReference type="GO" id="GO:0005524">
    <property type="term" value="F:ATP binding"/>
    <property type="evidence" value="ECO:0007669"/>
    <property type="project" value="InterPro"/>
</dbReference>
<keyword evidence="5" id="KW-0862">Zinc</keyword>
<dbReference type="InterPro" id="IPR018253">
    <property type="entry name" value="DnaJ_domain_CS"/>
</dbReference>
<gene>
    <name evidence="10" type="ORF">UFOPK2658_00691</name>
    <name evidence="11" type="ORF">UFOPK2880_01674</name>
    <name evidence="12" type="ORF">UFOPK3004_01686</name>
    <name evidence="13" type="ORF">UFOPK3304_01829</name>
    <name evidence="14" type="ORF">UFOPK3494_01642</name>
    <name evidence="15" type="ORF">UFOPK4134_01572</name>
</gene>
<feature type="domain" description="CR-type" evidence="9">
    <location>
        <begin position="142"/>
        <end position="220"/>
    </location>
</feature>
<evidence type="ECO:0000256" key="2">
    <source>
        <dbReference type="ARBA" id="ARBA00022723"/>
    </source>
</evidence>
<evidence type="ECO:0000256" key="7">
    <source>
        <dbReference type="ARBA" id="ARBA00023186"/>
    </source>
</evidence>
<evidence type="ECO:0000256" key="4">
    <source>
        <dbReference type="ARBA" id="ARBA00022771"/>
    </source>
</evidence>
<dbReference type="EMBL" id="CAEZYH010000020">
    <property type="protein sequence ID" value="CAB4715964.1"/>
    <property type="molecule type" value="Genomic_DNA"/>
</dbReference>
<dbReference type="InterPro" id="IPR002939">
    <property type="entry name" value="DnaJ_C"/>
</dbReference>
<evidence type="ECO:0000313" key="12">
    <source>
        <dbReference type="EMBL" id="CAB4818225.1"/>
    </source>
</evidence>
<evidence type="ECO:0000256" key="3">
    <source>
        <dbReference type="ARBA" id="ARBA00022737"/>
    </source>
</evidence>
<dbReference type="PROSITE" id="PS51188">
    <property type="entry name" value="ZF_CR"/>
    <property type="match status" value="1"/>
</dbReference>
<evidence type="ECO:0000313" key="13">
    <source>
        <dbReference type="EMBL" id="CAB4883040.1"/>
    </source>
</evidence>
<reference evidence="12" key="1">
    <citation type="submission" date="2020-05" db="EMBL/GenBank/DDBJ databases">
        <authorList>
            <person name="Chiriac C."/>
            <person name="Salcher M."/>
            <person name="Ghai R."/>
            <person name="Kavagutti S V."/>
        </authorList>
    </citation>
    <scope>NUCLEOTIDE SEQUENCE</scope>
</reference>
<dbReference type="HAMAP" id="MF_01152">
    <property type="entry name" value="DnaJ"/>
    <property type="match status" value="1"/>
</dbReference>
<dbReference type="SUPFAM" id="SSF49493">
    <property type="entry name" value="HSP40/DnaJ peptide-binding domain"/>
    <property type="match status" value="2"/>
</dbReference>
<keyword evidence="1" id="KW-0963">Cytoplasm</keyword>
<sequence length="370" mass="39297">MAAQREWYEKDYYAVLGVALTAEPKEITKAYRKLARENHPDAKPGDDAAEERFKEISTAYDVLSDETKRREYDEVRRIGPMGGGGMGNMRFNTGGESGSFEDMFRMFSGGRSRGGASSGVGPRRGSDLEAALTLDFNDAILGVTTSVYLTSDARCETCSGSGARPGTNRKTCSRCGGRGQVDDNQGVFSFASPCPGCGGAGSIVETPCGVCRGGGIEKRNREVKVRVPAGVSDGSRIRLPGKGTPGRSGGPNGDLFVICRVGKSATFGRDGDNLTVNVPVTFAEAALGANIEVPTLSGDNVTLRIKAGTQSGSRHRVKGRGIETTKHHGDLIVTVNVVVPTSLTDEERQAIETLESVTHINPRENTNNSQ</sequence>
<dbReference type="CDD" id="cd10719">
    <property type="entry name" value="DnaJ_zf"/>
    <property type="match status" value="1"/>
</dbReference>
<evidence type="ECO:0000259" key="9">
    <source>
        <dbReference type="PROSITE" id="PS51188"/>
    </source>
</evidence>